<dbReference type="Proteomes" id="UP000611640">
    <property type="component" value="Chromosome"/>
</dbReference>
<gene>
    <name evidence="2" type="ORF">Athai_04330</name>
</gene>
<accession>A0A7R7DK07</accession>
<evidence type="ECO:0000256" key="1">
    <source>
        <dbReference type="SAM" id="MobiDB-lite"/>
    </source>
</evidence>
<keyword evidence="3" id="KW-1185">Reference proteome</keyword>
<sequence>MSQHAAPDGAGPLVRPYAMTHGRTRPSSDNFDLIALVVAVDGPVSIEGLEPEHRSILNLARQPVSVAEISARADLPVGVVRILLDDLRVRGAVQVRSPMSGAKAPTKRVLRAAINGLRAL</sequence>
<proteinExistence type="predicted"/>
<organism evidence="2 3">
    <name type="scientific">Actinocatenispora thailandica</name>
    <dbReference type="NCBI Taxonomy" id="227318"/>
    <lineage>
        <taxon>Bacteria</taxon>
        <taxon>Bacillati</taxon>
        <taxon>Actinomycetota</taxon>
        <taxon>Actinomycetes</taxon>
        <taxon>Micromonosporales</taxon>
        <taxon>Micromonosporaceae</taxon>
        <taxon>Actinocatenispora</taxon>
    </lineage>
</organism>
<dbReference type="RefSeq" id="WP_275422357.1">
    <property type="nucleotide sequence ID" value="NZ_AP023355.1"/>
</dbReference>
<protein>
    <recommendedName>
        <fullName evidence="4">DUF742 domain-containing protein</fullName>
    </recommendedName>
</protein>
<dbReference type="AlphaFoldDB" id="A0A7R7DK07"/>
<evidence type="ECO:0000313" key="3">
    <source>
        <dbReference type="Proteomes" id="UP000611640"/>
    </source>
</evidence>
<dbReference type="EMBL" id="AP023355">
    <property type="protein sequence ID" value="BCJ32930.1"/>
    <property type="molecule type" value="Genomic_DNA"/>
</dbReference>
<evidence type="ECO:0008006" key="4">
    <source>
        <dbReference type="Google" id="ProtNLM"/>
    </source>
</evidence>
<feature type="region of interest" description="Disordered" evidence="1">
    <location>
        <begin position="1"/>
        <end position="25"/>
    </location>
</feature>
<evidence type="ECO:0000313" key="2">
    <source>
        <dbReference type="EMBL" id="BCJ32930.1"/>
    </source>
</evidence>
<dbReference type="Pfam" id="PF05331">
    <property type="entry name" value="DUF742"/>
    <property type="match status" value="1"/>
</dbReference>
<dbReference type="PANTHER" id="PTHR36221">
    <property type="entry name" value="DUF742 DOMAIN-CONTAINING PROTEIN"/>
    <property type="match status" value="1"/>
</dbReference>
<name>A0A7R7DK07_9ACTN</name>
<dbReference type="KEGG" id="atl:Athai_04330"/>
<dbReference type="InterPro" id="IPR007995">
    <property type="entry name" value="DUF742"/>
</dbReference>
<reference evidence="2 3" key="1">
    <citation type="submission" date="2020-08" db="EMBL/GenBank/DDBJ databases">
        <title>Whole genome shotgun sequence of Actinocatenispora thailandica NBRC 105041.</title>
        <authorList>
            <person name="Komaki H."/>
            <person name="Tamura T."/>
        </authorList>
    </citation>
    <scope>NUCLEOTIDE SEQUENCE [LARGE SCALE GENOMIC DNA]</scope>
    <source>
        <strain evidence="2 3">NBRC 105041</strain>
    </source>
</reference>
<dbReference type="PANTHER" id="PTHR36221:SF1">
    <property type="entry name" value="DUF742 DOMAIN-CONTAINING PROTEIN"/>
    <property type="match status" value="1"/>
</dbReference>